<proteinExistence type="predicted"/>
<evidence type="ECO:0000313" key="1">
    <source>
        <dbReference type="EMBL" id="TDX29080.1"/>
    </source>
</evidence>
<comment type="caution">
    <text evidence="1">The sequence shown here is derived from an EMBL/GenBank/DDBJ whole genome shotgun (WGS) entry which is preliminary data.</text>
</comment>
<name>A0A4R8FY63_9GAMM</name>
<dbReference type="EMBL" id="SOEC01000008">
    <property type="protein sequence ID" value="TDX29080.1"/>
    <property type="molecule type" value="Genomic_DNA"/>
</dbReference>
<sequence length="44" mass="4794">MTGLSIRGALQVVVNALLIKVLYQSLKRVRALANNHVSPHCHDG</sequence>
<organism evidence="1 2">
    <name type="scientific">Modicisalibacter xianhensis</name>
    <dbReference type="NCBI Taxonomy" id="442341"/>
    <lineage>
        <taxon>Bacteria</taxon>
        <taxon>Pseudomonadati</taxon>
        <taxon>Pseudomonadota</taxon>
        <taxon>Gammaproteobacteria</taxon>
        <taxon>Oceanospirillales</taxon>
        <taxon>Halomonadaceae</taxon>
        <taxon>Modicisalibacter</taxon>
    </lineage>
</organism>
<dbReference type="Proteomes" id="UP000294489">
    <property type="component" value="Unassembled WGS sequence"/>
</dbReference>
<evidence type="ECO:0000313" key="2">
    <source>
        <dbReference type="Proteomes" id="UP000294489"/>
    </source>
</evidence>
<accession>A0A4R8FY63</accession>
<reference evidence="1 2" key="1">
    <citation type="submission" date="2019-03" db="EMBL/GenBank/DDBJ databases">
        <title>Freshwater and sediment microbial communities from various areas in North America, analyzing microbe dynamics in response to fracking.</title>
        <authorList>
            <person name="Lamendella R."/>
        </authorList>
    </citation>
    <scope>NUCLEOTIDE SEQUENCE [LARGE SCALE GENOMIC DNA]</scope>
    <source>
        <strain evidence="1 2">6_TX</strain>
    </source>
</reference>
<dbReference type="AlphaFoldDB" id="A0A4R8FY63"/>
<gene>
    <name evidence="1" type="ORF">DFO67_108124</name>
</gene>
<protein>
    <submittedName>
        <fullName evidence="1">Uncharacterized protein</fullName>
    </submittedName>
</protein>